<dbReference type="PROSITE" id="PS51820">
    <property type="entry name" value="PA14"/>
    <property type="match status" value="1"/>
</dbReference>
<keyword evidence="2 4" id="KW-0326">Glycosidase</keyword>
<dbReference type="Pfam" id="PF07691">
    <property type="entry name" value="PA14"/>
    <property type="match status" value="1"/>
</dbReference>
<dbReference type="InterPro" id="IPR037524">
    <property type="entry name" value="PA14/GLEYA"/>
</dbReference>
<dbReference type="SUPFAM" id="SSF51011">
    <property type="entry name" value="Glycosyl hydrolase domain"/>
    <property type="match status" value="1"/>
</dbReference>
<dbReference type="InterPro" id="IPR033403">
    <property type="entry name" value="DUF5110"/>
</dbReference>
<dbReference type="Pfam" id="PF21365">
    <property type="entry name" value="Glyco_hydro_31_3rd"/>
    <property type="match status" value="1"/>
</dbReference>
<dbReference type="Gene3D" id="3.20.20.80">
    <property type="entry name" value="Glycosidases"/>
    <property type="match status" value="1"/>
</dbReference>
<dbReference type="InterPro" id="IPR025887">
    <property type="entry name" value="Glyco_hydro_31_N_dom"/>
</dbReference>
<dbReference type="PANTHER" id="PTHR43863">
    <property type="entry name" value="HYDROLASE, PUTATIVE (AFU_ORTHOLOGUE AFUA_1G03140)-RELATED"/>
    <property type="match status" value="1"/>
</dbReference>
<dbReference type="Pfam" id="PF17137">
    <property type="entry name" value="DUF5110"/>
    <property type="match status" value="1"/>
</dbReference>
<dbReference type="PROSITE" id="PS51257">
    <property type="entry name" value="PROKAR_LIPOPROTEIN"/>
    <property type="match status" value="1"/>
</dbReference>
<dbReference type="InterPro" id="IPR011013">
    <property type="entry name" value="Gal_mutarotase_sf_dom"/>
</dbReference>
<dbReference type="SUPFAM" id="SSF51445">
    <property type="entry name" value="(Trans)glycosidases"/>
    <property type="match status" value="1"/>
</dbReference>
<dbReference type="SUPFAM" id="SSF56988">
    <property type="entry name" value="Anthrax protective antigen"/>
    <property type="match status" value="1"/>
</dbReference>
<dbReference type="CDD" id="cd14752">
    <property type="entry name" value="GH31_N"/>
    <property type="match status" value="1"/>
</dbReference>
<gene>
    <name evidence="4" type="primary">yicI_2</name>
    <name evidence="4" type="ORF">ERS852429_03488</name>
</gene>
<dbReference type="SUPFAM" id="SSF74650">
    <property type="entry name" value="Galactose mutarotase-like"/>
    <property type="match status" value="1"/>
</dbReference>
<dbReference type="Pfam" id="PF13802">
    <property type="entry name" value="Gal_mutarotas_2"/>
    <property type="match status" value="1"/>
</dbReference>
<dbReference type="Gene3D" id="2.60.120.380">
    <property type="match status" value="1"/>
</dbReference>
<dbReference type="Gene3D" id="2.60.40.1180">
    <property type="entry name" value="Golgi alpha-mannosidase II"/>
    <property type="match status" value="2"/>
</dbReference>
<sequence length="952" mass="109182">MKQHIAVFTLGLSLLTSCMTDSAYRKVENGLVADIRSGQAKAVKLEVISDDIIRVIASPDGKFSNQVNLIKDTKSLPAPSFQITTSGDTIIVSTQTTQARLSRETGEVRFTDANGHTILREKTNGGKEFTPIEVEGTKGYTLRQVFESEDEEGLYGLGQHQSDEFNYKGKNEELFQYNTKVSVPFIVSSKGYGVLWHNYSLSRFGDKRPYADLGDVFGLYGKDGRAGALTATYYTDKAKISVLIQRDEDKVDYENLKTIKNLPADFPKPSASATWEGEIEAKETGTYHFKLHYAGYTKVFVNNEEIIPERWRAAWNPNDYKATADLEKGKRYPIRIEWLPDGDVSYIGLKVLSPLPEEERERLAFWSEMGDDIDYYFINGESSMDKVISGYRTVTGKSQIMPKWAMGFWLSRERYKTQEELLTALNEYRRRQVPLDVIVQDWSYWPVDAWGSHEFDKERFPDPKGMIQEIHDKDARIMISVWPKFYYTTEHYKELDALGAMYQQAIKDSIRDWIYPGYIGSFYDAYNPEARKLFWEQMNEHLYSLGIDAWWMDASEPNVQDNTDIEYRKALCGPTYLGPSTKYFNAYALANAEAIYDGQRSVNPDDRVFLLTRSGFAGQQRYSTATWSGDIGTRWEDMKAQISAGLNFAMSGIPYWTMDIGGFSVENRYMGAKEGSEDLREWRELNNRWYQFGAFCPLFRSHGQYPCREIYNIAPEGSPTYQSMKYYTELRYQLMPYIYSLASKTHFEDYTIMRALVMDYSDDEKTYDIDDQFMFGPAFMACPVYEYKARDREVYFPAGIWYDFYNGKRIQGGTTMDVDAPYERMPLFVRAGSIVPTGKVIQSTKEEQKDLIVSVYAGADGSFTLYEDNGVTYDYEKGNYATIPFVYDDARRTLTIGAREGDYPGMIRERQITVRFITPENPAGKDVTISYQGKPLVVETGRAPSLQLGSIN</sequence>
<dbReference type="InterPro" id="IPR011658">
    <property type="entry name" value="PA14_dom"/>
</dbReference>
<evidence type="ECO:0000256" key="2">
    <source>
        <dbReference type="RuleBase" id="RU361185"/>
    </source>
</evidence>
<keyword evidence="2 4" id="KW-0378">Hydrolase</keyword>
<dbReference type="GO" id="GO:0005975">
    <property type="term" value="P:carbohydrate metabolic process"/>
    <property type="evidence" value="ECO:0007669"/>
    <property type="project" value="InterPro"/>
</dbReference>
<feature type="domain" description="PA14" evidence="3">
    <location>
        <begin position="223"/>
        <end position="365"/>
    </location>
</feature>
<evidence type="ECO:0000259" key="3">
    <source>
        <dbReference type="PROSITE" id="PS51820"/>
    </source>
</evidence>
<dbReference type="SMART" id="SM00758">
    <property type="entry name" value="PA14"/>
    <property type="match status" value="1"/>
</dbReference>
<dbReference type="EC" id="3.2.1.177" evidence="4"/>
<dbReference type="InterPro" id="IPR000322">
    <property type="entry name" value="Glyco_hydro_31_TIM"/>
</dbReference>
<dbReference type="GO" id="GO:0061634">
    <property type="term" value="F:alpha-D-xyloside xylohydrolase"/>
    <property type="evidence" value="ECO:0007669"/>
    <property type="project" value="UniProtKB-EC"/>
</dbReference>
<dbReference type="Pfam" id="PF01055">
    <property type="entry name" value="Glyco_hydro_31_2nd"/>
    <property type="match status" value="1"/>
</dbReference>
<name>A0A173VVM1_PARDI</name>
<dbReference type="AlphaFoldDB" id="A0A173VVM1"/>
<dbReference type="PANTHER" id="PTHR43863:SF2">
    <property type="entry name" value="MALTASE-GLUCOAMYLASE"/>
    <property type="match status" value="1"/>
</dbReference>
<protein>
    <submittedName>
        <fullName evidence="4">Alpha-xylosidase</fullName>
        <ecNumber evidence="4">3.2.1.177</ecNumber>
    </submittedName>
</protein>
<dbReference type="CDD" id="cd06591">
    <property type="entry name" value="GH31_xylosidase_XylS"/>
    <property type="match status" value="1"/>
</dbReference>
<dbReference type="InterPro" id="IPR017853">
    <property type="entry name" value="GH"/>
</dbReference>
<proteinExistence type="inferred from homology"/>
<accession>A0A173VVM1</accession>
<dbReference type="InterPro" id="IPR048395">
    <property type="entry name" value="Glyco_hydro_31_C"/>
</dbReference>
<dbReference type="InterPro" id="IPR051816">
    <property type="entry name" value="Glycosyl_Hydrolase_31"/>
</dbReference>
<organism evidence="4 5">
    <name type="scientific">Parabacteroides distasonis</name>
    <dbReference type="NCBI Taxonomy" id="823"/>
    <lineage>
        <taxon>Bacteria</taxon>
        <taxon>Pseudomonadati</taxon>
        <taxon>Bacteroidota</taxon>
        <taxon>Bacteroidia</taxon>
        <taxon>Bacteroidales</taxon>
        <taxon>Tannerellaceae</taxon>
        <taxon>Parabacteroides</taxon>
    </lineage>
</organism>
<comment type="similarity">
    <text evidence="1 2">Belongs to the glycosyl hydrolase 31 family.</text>
</comment>
<dbReference type="Gene3D" id="2.60.40.1760">
    <property type="entry name" value="glycosyl hydrolase (family 31)"/>
    <property type="match status" value="1"/>
</dbReference>
<dbReference type="RefSeq" id="WP_044545003.1">
    <property type="nucleotide sequence ID" value="NZ_CDRH01000123.1"/>
</dbReference>
<dbReference type="Proteomes" id="UP000095591">
    <property type="component" value="Unassembled WGS sequence"/>
</dbReference>
<reference evidence="4 5" key="1">
    <citation type="submission" date="2015-09" db="EMBL/GenBank/DDBJ databases">
        <authorList>
            <consortium name="Pathogen Informatics"/>
        </authorList>
    </citation>
    <scope>NUCLEOTIDE SEQUENCE [LARGE SCALE GENOMIC DNA]</scope>
    <source>
        <strain evidence="4 5">2789STDY5608872</strain>
    </source>
</reference>
<evidence type="ECO:0000313" key="4">
    <source>
        <dbReference type="EMBL" id="CUN29998.1"/>
    </source>
</evidence>
<dbReference type="InterPro" id="IPR013780">
    <property type="entry name" value="Glyco_hydro_b"/>
</dbReference>
<evidence type="ECO:0000313" key="5">
    <source>
        <dbReference type="Proteomes" id="UP000095591"/>
    </source>
</evidence>
<evidence type="ECO:0000256" key="1">
    <source>
        <dbReference type="ARBA" id="ARBA00007806"/>
    </source>
</evidence>
<dbReference type="EMBL" id="CYXP01000009">
    <property type="protein sequence ID" value="CUN29998.1"/>
    <property type="molecule type" value="Genomic_DNA"/>
</dbReference>
<dbReference type="GO" id="GO:0030246">
    <property type="term" value="F:carbohydrate binding"/>
    <property type="evidence" value="ECO:0007669"/>
    <property type="project" value="InterPro"/>
</dbReference>